<feature type="compositionally biased region" description="Basic and acidic residues" evidence="1">
    <location>
        <begin position="106"/>
        <end position="118"/>
    </location>
</feature>
<proteinExistence type="predicted"/>
<feature type="region of interest" description="Disordered" evidence="1">
    <location>
        <begin position="78"/>
        <end position="118"/>
    </location>
</feature>
<name>A0A8H7PQW0_MORIS</name>
<comment type="caution">
    <text evidence="2">The sequence shown here is derived from an EMBL/GenBank/DDBJ whole genome shotgun (WGS) entry which is preliminary data.</text>
</comment>
<dbReference type="AlphaFoldDB" id="A0A8H7PQW0"/>
<sequence length="159" mass="17210">MSQETSETLSNTVPGSTAPAHIQHVEGQFEPSLKNRADEFELFEPALFAMPRIFDNGNYIVDEPGHFAGADDKTMSLVNSPTVSATSGHSGSGSFDPPSPMQYDSVKNDDGGEDDHNLEKFSHEGMVPTLANDCLDYQQFVNSSILSIHLPIALPKVTV</sequence>
<evidence type="ECO:0000256" key="1">
    <source>
        <dbReference type="SAM" id="MobiDB-lite"/>
    </source>
</evidence>
<protein>
    <submittedName>
        <fullName evidence="2">Uncharacterized protein</fullName>
    </submittedName>
</protein>
<dbReference type="EMBL" id="JAEPQZ010000007">
    <property type="protein sequence ID" value="KAG2178799.1"/>
    <property type="molecule type" value="Genomic_DNA"/>
</dbReference>
<dbReference type="Proteomes" id="UP000654370">
    <property type="component" value="Unassembled WGS sequence"/>
</dbReference>
<accession>A0A8H7PQW0</accession>
<organism evidence="2 3">
    <name type="scientific">Mortierella isabellina</name>
    <name type="common">Filamentous fungus</name>
    <name type="synonym">Umbelopsis isabellina</name>
    <dbReference type="NCBI Taxonomy" id="91625"/>
    <lineage>
        <taxon>Eukaryota</taxon>
        <taxon>Fungi</taxon>
        <taxon>Fungi incertae sedis</taxon>
        <taxon>Mucoromycota</taxon>
        <taxon>Mucoromycotina</taxon>
        <taxon>Umbelopsidomycetes</taxon>
        <taxon>Umbelopsidales</taxon>
        <taxon>Umbelopsidaceae</taxon>
        <taxon>Umbelopsis</taxon>
    </lineage>
</organism>
<keyword evidence="3" id="KW-1185">Reference proteome</keyword>
<gene>
    <name evidence="2" type="ORF">INT43_001645</name>
</gene>
<evidence type="ECO:0000313" key="3">
    <source>
        <dbReference type="Proteomes" id="UP000654370"/>
    </source>
</evidence>
<feature type="compositionally biased region" description="Polar residues" evidence="1">
    <location>
        <begin position="78"/>
        <end position="93"/>
    </location>
</feature>
<evidence type="ECO:0000313" key="2">
    <source>
        <dbReference type="EMBL" id="KAG2178799.1"/>
    </source>
</evidence>
<reference evidence="2" key="1">
    <citation type="submission" date="2020-12" db="EMBL/GenBank/DDBJ databases">
        <title>Metabolic potential, ecology and presence of endohyphal bacteria is reflected in genomic diversity of Mucoromycotina.</title>
        <authorList>
            <person name="Muszewska A."/>
            <person name="Okrasinska A."/>
            <person name="Steczkiewicz K."/>
            <person name="Drgas O."/>
            <person name="Orlowska M."/>
            <person name="Perlinska-Lenart U."/>
            <person name="Aleksandrzak-Piekarczyk T."/>
            <person name="Szatraj K."/>
            <person name="Zielenkiewicz U."/>
            <person name="Pilsyk S."/>
            <person name="Malc E."/>
            <person name="Mieczkowski P."/>
            <person name="Kruszewska J.S."/>
            <person name="Biernat P."/>
            <person name="Pawlowska J."/>
        </authorList>
    </citation>
    <scope>NUCLEOTIDE SEQUENCE</scope>
    <source>
        <strain evidence="2">WA0000067209</strain>
    </source>
</reference>